<dbReference type="GO" id="GO:0016757">
    <property type="term" value="F:glycosyltransferase activity"/>
    <property type="evidence" value="ECO:0007669"/>
    <property type="project" value="UniProtKB-KW"/>
</dbReference>
<evidence type="ECO:0000259" key="3">
    <source>
        <dbReference type="Pfam" id="PF00535"/>
    </source>
</evidence>
<dbReference type="Pfam" id="PF00535">
    <property type="entry name" value="Glycos_transf_2"/>
    <property type="match status" value="1"/>
</dbReference>
<dbReference type="PANTHER" id="PTHR22916:SF51">
    <property type="entry name" value="GLYCOSYLTRANSFERASE EPSH-RELATED"/>
    <property type="match status" value="1"/>
</dbReference>
<dbReference type="RefSeq" id="WP_251967493.1">
    <property type="nucleotide sequence ID" value="NZ_CP146284.1"/>
</dbReference>
<keyword evidence="1 4" id="KW-0328">Glycosyltransferase</keyword>
<dbReference type="InterPro" id="IPR001173">
    <property type="entry name" value="Glyco_trans_2-like"/>
</dbReference>
<dbReference type="Proteomes" id="UP001320603">
    <property type="component" value="Chromosome"/>
</dbReference>
<name>A0ABZ2IJK7_9BACT</name>
<keyword evidence="2 4" id="KW-0808">Transferase</keyword>
<dbReference type="Gene3D" id="3.90.550.10">
    <property type="entry name" value="Spore Coat Polysaccharide Biosynthesis Protein SpsA, Chain A"/>
    <property type="match status" value="1"/>
</dbReference>
<dbReference type="CDD" id="cd00761">
    <property type="entry name" value="Glyco_tranf_GTA_type"/>
    <property type="match status" value="1"/>
</dbReference>
<accession>A0ABZ2IJK7</accession>
<reference evidence="4 5" key="1">
    <citation type="submission" date="2024-02" db="EMBL/GenBank/DDBJ databases">
        <title>Whole genome sequencing of Parabacteroides sp. AD58.</title>
        <authorList>
            <person name="Chaplin A.V."/>
            <person name="Pikina A.P."/>
            <person name="Sokolova S.R."/>
            <person name="Korostin D.O."/>
            <person name="Efimov B.A."/>
        </authorList>
    </citation>
    <scope>NUCLEOTIDE SEQUENCE [LARGE SCALE GENOMIC DNA]</scope>
    <source>
        <strain evidence="4 5">AD58</strain>
    </source>
</reference>
<evidence type="ECO:0000313" key="4">
    <source>
        <dbReference type="EMBL" id="WWV66229.1"/>
    </source>
</evidence>
<keyword evidence="5" id="KW-1185">Reference proteome</keyword>
<dbReference type="EC" id="2.4.-.-" evidence="4"/>
<sequence>MKHSPQISVIVPVYKVEKVLSRCINSILSQAYTNFEILLIDDGSPDKSGLICDDYAKLDTRIRVFHQSNKGVSAARNKGLKEAVGEYVLFVDSDDCFSVEWLKLLGTYVGKYDMCFWGAKILSGKDQEKVVGEYLPIQKDTDHDASLADIIYSLFKIGLLGYVWSMCIRRNIITQNGILFDENIAIHEDAIFCYACLKHAKKLYVFAEQPYNYYLNDLHSSSSLSSKMPTYYSAVALRRVKMMEDLLCYVNMDDVRSSEIISLLKYWSYARYIDHAYYSSNRKDSLLKVMEEMDVFSDFKPQSIKELIFKLIIRMKSPYLVIVCKKILNIFR</sequence>
<dbReference type="InterPro" id="IPR029044">
    <property type="entry name" value="Nucleotide-diphossugar_trans"/>
</dbReference>
<gene>
    <name evidence="4" type="ORF">NEE14_014805</name>
</gene>
<dbReference type="SUPFAM" id="SSF53448">
    <property type="entry name" value="Nucleotide-diphospho-sugar transferases"/>
    <property type="match status" value="1"/>
</dbReference>
<dbReference type="PANTHER" id="PTHR22916">
    <property type="entry name" value="GLYCOSYLTRANSFERASE"/>
    <property type="match status" value="1"/>
</dbReference>
<feature type="domain" description="Glycosyltransferase 2-like" evidence="3">
    <location>
        <begin position="8"/>
        <end position="111"/>
    </location>
</feature>
<organism evidence="4 5">
    <name type="scientific">Parabacteroides absconsus</name>
    <dbReference type="NCBI Taxonomy" id="2951805"/>
    <lineage>
        <taxon>Bacteria</taxon>
        <taxon>Pseudomonadati</taxon>
        <taxon>Bacteroidota</taxon>
        <taxon>Bacteroidia</taxon>
        <taxon>Bacteroidales</taxon>
        <taxon>Tannerellaceae</taxon>
        <taxon>Parabacteroides</taxon>
    </lineage>
</organism>
<dbReference type="EMBL" id="CP146284">
    <property type="protein sequence ID" value="WWV66229.1"/>
    <property type="molecule type" value="Genomic_DNA"/>
</dbReference>
<proteinExistence type="predicted"/>
<evidence type="ECO:0000313" key="5">
    <source>
        <dbReference type="Proteomes" id="UP001320603"/>
    </source>
</evidence>
<evidence type="ECO:0000256" key="2">
    <source>
        <dbReference type="ARBA" id="ARBA00022679"/>
    </source>
</evidence>
<protein>
    <submittedName>
        <fullName evidence="4">Glycosyltransferase family 2 protein</fullName>
        <ecNumber evidence="4">2.4.-.-</ecNumber>
    </submittedName>
</protein>
<evidence type="ECO:0000256" key="1">
    <source>
        <dbReference type="ARBA" id="ARBA00022676"/>
    </source>
</evidence>